<evidence type="ECO:0000256" key="5">
    <source>
        <dbReference type="ARBA" id="ARBA00023180"/>
    </source>
</evidence>
<evidence type="ECO:0000313" key="7">
    <source>
        <dbReference type="Proteomes" id="UP001152795"/>
    </source>
</evidence>
<evidence type="ECO:0000313" key="6">
    <source>
        <dbReference type="EMBL" id="CAB4014398.1"/>
    </source>
</evidence>
<keyword evidence="4" id="KW-0732">Signal</keyword>
<evidence type="ECO:0000256" key="2">
    <source>
        <dbReference type="ARBA" id="ARBA00008960"/>
    </source>
</evidence>
<dbReference type="InterPro" id="IPR031420">
    <property type="entry name" value="UPF0669"/>
</dbReference>
<dbReference type="OrthoDB" id="10046613at2759"/>
<dbReference type="PANTHER" id="PTHR31703">
    <property type="entry name" value="UPF0669 PROTEIN C6ORF120"/>
    <property type="match status" value="1"/>
</dbReference>
<comment type="similarity">
    <text evidence="2">Belongs to the UPF0669 family.</text>
</comment>
<keyword evidence="3" id="KW-0964">Secreted</keyword>
<dbReference type="PANTHER" id="PTHR31703:SF2">
    <property type="entry name" value="UPF0669 PROTEIN C6ORF120"/>
    <property type="match status" value="1"/>
</dbReference>
<evidence type="ECO:0000256" key="3">
    <source>
        <dbReference type="ARBA" id="ARBA00022525"/>
    </source>
</evidence>
<dbReference type="AlphaFoldDB" id="A0A6S7JWT8"/>
<sequence length="168" mass="18675">MMQSFLKLGLTLKAYILFSIFQYAACERLVYSITAEVGAGNITHYSLKQEGTITLILNSIVGDADIYVSETNTKPDYSDYDLQSVTCGQDIVTIPKEFNRPVGIAIFGHVYFPLSKYELTVVLDYNASGSGQDKSSYADFFHGEEGSNESTLWVIFVNILKIILEILA</sequence>
<organism evidence="6 7">
    <name type="scientific">Paramuricea clavata</name>
    <name type="common">Red gorgonian</name>
    <name type="synonym">Violescent sea-whip</name>
    <dbReference type="NCBI Taxonomy" id="317549"/>
    <lineage>
        <taxon>Eukaryota</taxon>
        <taxon>Metazoa</taxon>
        <taxon>Cnidaria</taxon>
        <taxon>Anthozoa</taxon>
        <taxon>Octocorallia</taxon>
        <taxon>Malacalcyonacea</taxon>
        <taxon>Plexauridae</taxon>
        <taxon>Paramuricea</taxon>
    </lineage>
</organism>
<comment type="caution">
    <text evidence="6">The sequence shown here is derived from an EMBL/GenBank/DDBJ whole genome shotgun (WGS) entry which is preliminary data.</text>
</comment>
<proteinExistence type="inferred from homology"/>
<protein>
    <submittedName>
        <fullName evidence="6">Uncharacterized protein</fullName>
    </submittedName>
</protein>
<evidence type="ECO:0000256" key="1">
    <source>
        <dbReference type="ARBA" id="ARBA00004613"/>
    </source>
</evidence>
<gene>
    <name evidence="6" type="ORF">PACLA_8A087916</name>
</gene>
<dbReference type="Pfam" id="PF17065">
    <property type="entry name" value="UPF0669"/>
    <property type="match status" value="1"/>
</dbReference>
<reference evidence="6" key="1">
    <citation type="submission" date="2020-04" db="EMBL/GenBank/DDBJ databases">
        <authorList>
            <person name="Alioto T."/>
            <person name="Alioto T."/>
            <person name="Gomez Garrido J."/>
        </authorList>
    </citation>
    <scope>NUCLEOTIDE SEQUENCE</scope>
    <source>
        <strain evidence="6">A484AB</strain>
    </source>
</reference>
<dbReference type="EMBL" id="CACRXK020008285">
    <property type="protein sequence ID" value="CAB4014398.1"/>
    <property type="molecule type" value="Genomic_DNA"/>
</dbReference>
<keyword evidence="5" id="KW-0325">Glycoprotein</keyword>
<comment type="subcellular location">
    <subcellularLocation>
        <location evidence="1">Secreted</location>
    </subcellularLocation>
</comment>
<dbReference type="GO" id="GO:0005576">
    <property type="term" value="C:extracellular region"/>
    <property type="evidence" value="ECO:0007669"/>
    <property type="project" value="UniProtKB-SubCell"/>
</dbReference>
<evidence type="ECO:0000256" key="4">
    <source>
        <dbReference type="ARBA" id="ARBA00022729"/>
    </source>
</evidence>
<keyword evidence="7" id="KW-1185">Reference proteome</keyword>
<dbReference type="Proteomes" id="UP001152795">
    <property type="component" value="Unassembled WGS sequence"/>
</dbReference>
<name>A0A6S7JWT8_PARCT</name>
<accession>A0A6S7JWT8</accession>